<dbReference type="EMBL" id="VIKR01000003">
    <property type="protein sequence ID" value="TQV73572.1"/>
    <property type="molecule type" value="Genomic_DNA"/>
</dbReference>
<dbReference type="Gene3D" id="3.30.70.1290">
    <property type="entry name" value="Transposase IS200-like"/>
    <property type="match status" value="1"/>
</dbReference>
<dbReference type="GO" id="GO:0003677">
    <property type="term" value="F:DNA binding"/>
    <property type="evidence" value="ECO:0007669"/>
    <property type="project" value="InterPro"/>
</dbReference>
<dbReference type="PANTHER" id="PTHR34322">
    <property type="entry name" value="TRANSPOSASE, Y1_TNP DOMAIN-CONTAINING"/>
    <property type="match status" value="1"/>
</dbReference>
<dbReference type="AlphaFoldDB" id="A0A545T8N0"/>
<dbReference type="InterPro" id="IPR036515">
    <property type="entry name" value="Transposase_17_sf"/>
</dbReference>
<comment type="caution">
    <text evidence="2">The sequence shown here is derived from an EMBL/GenBank/DDBJ whole genome shotgun (WGS) entry which is preliminary data.</text>
</comment>
<name>A0A545T8N0_9GAMM</name>
<feature type="domain" description="Transposase IS200-like" evidence="1">
    <location>
        <begin position="12"/>
        <end position="187"/>
    </location>
</feature>
<proteinExistence type="predicted"/>
<dbReference type="OrthoDB" id="9814067at2"/>
<dbReference type="SMART" id="SM01321">
    <property type="entry name" value="Y1_Tnp"/>
    <property type="match status" value="1"/>
</dbReference>
<gene>
    <name evidence="2" type="ORF">FLL45_11910</name>
</gene>
<evidence type="ECO:0000313" key="3">
    <source>
        <dbReference type="Proteomes" id="UP000317839"/>
    </source>
</evidence>
<dbReference type="InterPro" id="IPR002686">
    <property type="entry name" value="Transposase_17"/>
</dbReference>
<dbReference type="GO" id="GO:0004803">
    <property type="term" value="F:transposase activity"/>
    <property type="evidence" value="ECO:0007669"/>
    <property type="project" value="InterPro"/>
</dbReference>
<sequence length="324" mass="37629">MATKRSELIDSENASYYHLVSRCVRRAFLCGVDEESGHSYEHRREWIEKRIIELADIFSIEVYGYAVMHNHYHLVVYSDPLAPQKWTDEEVAERWLRLFPGKLDDPKFALQRELKLRALIEDHSKLAEYRIRLGSLSWLMRCINEPIAKRSNKEDFVKGHFWESRFKSQVLLDEAAALACMAYVDLNPVRAGITTNLENSEFTSIHKRLRSISQEKLNQSVAAIAGKVRNRTMTIPLKNYIELVDWTGKYIVHADKAKIPANISSTLEGLNLNKDSWLNELKCYRSNYYRAIGPIHLLLEYTNKIKQTWVKGISNIRSLYLPPG</sequence>
<accession>A0A545T8N0</accession>
<keyword evidence="3" id="KW-1185">Reference proteome</keyword>
<reference evidence="2 3" key="1">
    <citation type="submission" date="2019-06" db="EMBL/GenBank/DDBJ databases">
        <title>Draft genome of Aliikangiella marina GYP-15.</title>
        <authorList>
            <person name="Wang G."/>
        </authorList>
    </citation>
    <scope>NUCLEOTIDE SEQUENCE [LARGE SCALE GENOMIC DNA]</scope>
    <source>
        <strain evidence="2 3">GYP-15</strain>
    </source>
</reference>
<dbReference type="PANTHER" id="PTHR34322:SF2">
    <property type="entry name" value="TRANSPOSASE IS200-LIKE DOMAIN-CONTAINING PROTEIN"/>
    <property type="match status" value="1"/>
</dbReference>
<organism evidence="2 3">
    <name type="scientific">Aliikangiella marina</name>
    <dbReference type="NCBI Taxonomy" id="1712262"/>
    <lineage>
        <taxon>Bacteria</taxon>
        <taxon>Pseudomonadati</taxon>
        <taxon>Pseudomonadota</taxon>
        <taxon>Gammaproteobacteria</taxon>
        <taxon>Oceanospirillales</taxon>
        <taxon>Pleioneaceae</taxon>
        <taxon>Aliikangiella</taxon>
    </lineage>
</organism>
<evidence type="ECO:0000313" key="2">
    <source>
        <dbReference type="EMBL" id="TQV73572.1"/>
    </source>
</evidence>
<dbReference type="SUPFAM" id="SSF143422">
    <property type="entry name" value="Transposase IS200-like"/>
    <property type="match status" value="1"/>
</dbReference>
<evidence type="ECO:0000259" key="1">
    <source>
        <dbReference type="SMART" id="SM01321"/>
    </source>
</evidence>
<protein>
    <submittedName>
        <fullName evidence="2">Transposase</fullName>
    </submittedName>
</protein>
<dbReference type="GO" id="GO:0006313">
    <property type="term" value="P:DNA transposition"/>
    <property type="evidence" value="ECO:0007669"/>
    <property type="project" value="InterPro"/>
</dbReference>
<dbReference type="RefSeq" id="WP_142942280.1">
    <property type="nucleotide sequence ID" value="NZ_VIKR01000003.1"/>
</dbReference>
<dbReference type="Proteomes" id="UP000317839">
    <property type="component" value="Unassembled WGS sequence"/>
</dbReference>